<dbReference type="GO" id="GO:0061630">
    <property type="term" value="F:ubiquitin protein ligase activity"/>
    <property type="evidence" value="ECO:0007669"/>
    <property type="project" value="UniProtKB-UniRule"/>
</dbReference>
<dbReference type="Pfam" id="PF04564">
    <property type="entry name" value="U-box"/>
    <property type="match status" value="1"/>
</dbReference>
<evidence type="ECO:0000313" key="8">
    <source>
        <dbReference type="Proteomes" id="UP000593562"/>
    </source>
</evidence>
<dbReference type="Proteomes" id="UP000593562">
    <property type="component" value="Unassembled WGS sequence"/>
</dbReference>
<dbReference type="GO" id="GO:0016567">
    <property type="term" value="P:protein ubiquitination"/>
    <property type="evidence" value="ECO:0007669"/>
    <property type="project" value="UniProtKB-UniRule"/>
</dbReference>
<dbReference type="Gene3D" id="3.30.40.10">
    <property type="entry name" value="Zinc/RING finger domain, C3HC4 (zinc finger)"/>
    <property type="match status" value="1"/>
</dbReference>
<dbReference type="Pfam" id="PF25598">
    <property type="entry name" value="ARM_PUB"/>
    <property type="match status" value="1"/>
</dbReference>
<evidence type="ECO:0000256" key="3">
    <source>
        <dbReference type="ARBA" id="ARBA00022679"/>
    </source>
</evidence>
<dbReference type="SUPFAM" id="SSF48371">
    <property type="entry name" value="ARM repeat"/>
    <property type="match status" value="1"/>
</dbReference>
<evidence type="ECO:0000259" key="6">
    <source>
        <dbReference type="PROSITE" id="PS51698"/>
    </source>
</evidence>
<dbReference type="SUPFAM" id="SSF57850">
    <property type="entry name" value="RING/U-box"/>
    <property type="match status" value="1"/>
</dbReference>
<dbReference type="InterPro" id="IPR003613">
    <property type="entry name" value="Ubox_domain"/>
</dbReference>
<evidence type="ECO:0000256" key="1">
    <source>
        <dbReference type="ARBA" id="ARBA00000900"/>
    </source>
</evidence>
<name>A0A7J7DW39_TRIWF</name>
<protein>
    <recommendedName>
        <fullName evidence="5 6">U-box domain-containing protein</fullName>
        <ecNumber evidence="5">2.3.2.27</ecNumber>
    </recommendedName>
    <alternativeName>
        <fullName evidence="5">RING-type E3 ubiquitin transferase PUB</fullName>
    </alternativeName>
</protein>
<evidence type="ECO:0000256" key="2">
    <source>
        <dbReference type="ARBA" id="ARBA00004906"/>
    </source>
</evidence>
<organism evidence="7 8">
    <name type="scientific">Tripterygium wilfordii</name>
    <name type="common">Thunder God vine</name>
    <dbReference type="NCBI Taxonomy" id="458696"/>
    <lineage>
        <taxon>Eukaryota</taxon>
        <taxon>Viridiplantae</taxon>
        <taxon>Streptophyta</taxon>
        <taxon>Embryophyta</taxon>
        <taxon>Tracheophyta</taxon>
        <taxon>Spermatophyta</taxon>
        <taxon>Magnoliopsida</taxon>
        <taxon>eudicotyledons</taxon>
        <taxon>Gunneridae</taxon>
        <taxon>Pentapetalae</taxon>
        <taxon>rosids</taxon>
        <taxon>fabids</taxon>
        <taxon>Celastrales</taxon>
        <taxon>Celastraceae</taxon>
        <taxon>Tripterygium</taxon>
    </lineage>
</organism>
<gene>
    <name evidence="7" type="ORF">HS088_TW03G00929</name>
</gene>
<comment type="catalytic activity">
    <reaction evidence="1 5">
        <text>S-ubiquitinyl-[E2 ubiquitin-conjugating enzyme]-L-cysteine + [acceptor protein]-L-lysine = [E2 ubiquitin-conjugating enzyme]-L-cysteine + N(6)-ubiquitinyl-[acceptor protein]-L-lysine.</text>
        <dbReference type="EC" id="2.3.2.27"/>
    </reaction>
</comment>
<keyword evidence="3 5" id="KW-0808">Transferase</keyword>
<keyword evidence="8" id="KW-1185">Reference proteome</keyword>
<dbReference type="EMBL" id="JAAARO010000003">
    <property type="protein sequence ID" value="KAF5750590.1"/>
    <property type="molecule type" value="Genomic_DNA"/>
</dbReference>
<dbReference type="EC" id="2.3.2.27" evidence="5"/>
<dbReference type="InParanoid" id="A0A7J7DW39"/>
<dbReference type="AlphaFoldDB" id="A0A7J7DW39"/>
<dbReference type="PANTHER" id="PTHR22849:SF24">
    <property type="entry name" value="E3 UBIQUITIN-PROTEIN LIGASE PUB24"/>
    <property type="match status" value="1"/>
</dbReference>
<dbReference type="InterPro" id="IPR016024">
    <property type="entry name" value="ARM-type_fold"/>
</dbReference>
<comment type="pathway">
    <text evidence="2 5">Protein modification; protein ubiquitination.</text>
</comment>
<dbReference type="PANTHER" id="PTHR22849">
    <property type="entry name" value="WDSAM1 PROTEIN"/>
    <property type="match status" value="1"/>
</dbReference>
<comment type="function">
    <text evidence="5">Functions as an E3 ubiquitin ligase.</text>
</comment>
<dbReference type="SMART" id="SM00504">
    <property type="entry name" value="Ubox"/>
    <property type="match status" value="1"/>
</dbReference>
<dbReference type="InterPro" id="IPR011989">
    <property type="entry name" value="ARM-like"/>
</dbReference>
<keyword evidence="4 5" id="KW-0833">Ubl conjugation pathway</keyword>
<dbReference type="InterPro" id="IPR013083">
    <property type="entry name" value="Znf_RING/FYVE/PHD"/>
</dbReference>
<comment type="caution">
    <text evidence="7">The sequence shown here is derived from an EMBL/GenBank/DDBJ whole genome shotgun (WGS) entry which is preliminary data.</text>
</comment>
<accession>A0A7J7DW39</accession>
<reference evidence="7 8" key="1">
    <citation type="journal article" date="2020" name="Nat. Commun.">
        <title>Genome of Tripterygium wilfordii and identification of cytochrome P450 involved in triptolide biosynthesis.</title>
        <authorList>
            <person name="Tu L."/>
            <person name="Su P."/>
            <person name="Zhang Z."/>
            <person name="Gao L."/>
            <person name="Wang J."/>
            <person name="Hu T."/>
            <person name="Zhou J."/>
            <person name="Zhang Y."/>
            <person name="Zhao Y."/>
            <person name="Liu Y."/>
            <person name="Song Y."/>
            <person name="Tong Y."/>
            <person name="Lu Y."/>
            <person name="Yang J."/>
            <person name="Xu C."/>
            <person name="Jia M."/>
            <person name="Peters R.J."/>
            <person name="Huang L."/>
            <person name="Gao W."/>
        </authorList>
    </citation>
    <scope>NUCLEOTIDE SEQUENCE [LARGE SCALE GENOMIC DNA]</scope>
    <source>
        <strain evidence="8">cv. XIE 37</strain>
        <tissue evidence="7">Leaf</tissue>
    </source>
</reference>
<sequence>MKDPVTTISSITYDRESIEHWLFTCNNTICPVTKQPLPEDSDLTPNHTLTRLIQSWCTIHGVDRIPTPKPILNKSHFLKLIKDLSQPHLQIKTLGQLELLASENERNRKSMVDAGVPTAMVSLVVTFFMRNQVGGLHEALSILHSIRIPSAESKLILREMDQIIESWTGVLTSNNLENNIAVKSHALSILKLLVEAGSSSMLERLKPEFFNAIVGVFREKKVTQQGTNAALNVLLHACQWGRNKGMMVKSGAVFELIELELDSPEKRTTELILGVLFHLCTCAEGRAEFVSNRGGIAVVAKRILRVSNTADDRAVLILSLVSKFCGTKFVVQEMLDAKDVSKLCALLQIGHCDAYLKEKAKEILRSNLDEWKKEPCFDASVLLTNSNFFFLEFPCQTISMYILTIDK</sequence>
<proteinExistence type="predicted"/>
<dbReference type="FunCoup" id="A0A7J7DW39">
    <property type="interactions" value="40"/>
</dbReference>
<dbReference type="InterPro" id="IPR045185">
    <property type="entry name" value="PUB22/23/24-like"/>
</dbReference>
<dbReference type="PROSITE" id="PS51698">
    <property type="entry name" value="U_BOX"/>
    <property type="match status" value="1"/>
</dbReference>
<evidence type="ECO:0000313" key="7">
    <source>
        <dbReference type="EMBL" id="KAF5750590.1"/>
    </source>
</evidence>
<dbReference type="Gene3D" id="1.25.10.10">
    <property type="entry name" value="Leucine-rich Repeat Variant"/>
    <property type="match status" value="1"/>
</dbReference>
<evidence type="ECO:0000256" key="5">
    <source>
        <dbReference type="RuleBase" id="RU369093"/>
    </source>
</evidence>
<dbReference type="InterPro" id="IPR058678">
    <property type="entry name" value="ARM_PUB"/>
</dbReference>
<dbReference type="UniPathway" id="UPA00143"/>
<evidence type="ECO:0000256" key="4">
    <source>
        <dbReference type="ARBA" id="ARBA00022786"/>
    </source>
</evidence>
<feature type="domain" description="U-box" evidence="6">
    <location>
        <begin position="1"/>
        <end position="63"/>
    </location>
</feature>